<dbReference type="Proteomes" id="UP000187172">
    <property type="component" value="Unassembled WGS sequence"/>
</dbReference>
<evidence type="ECO:0000313" key="2">
    <source>
        <dbReference type="Proteomes" id="UP000187172"/>
    </source>
</evidence>
<gene>
    <name evidence="1" type="ORF">BK138_01930</name>
</gene>
<comment type="caution">
    <text evidence="1">The sequence shown here is derived from an EMBL/GenBank/DDBJ whole genome shotgun (WGS) entry which is preliminary data.</text>
</comment>
<dbReference type="AlphaFoldDB" id="A0A1R1EZZ5"/>
<sequence>MLAERFINDNLGKCLLNRDNYRPFPTIEDRNQWNQLPLNLRSYWINEATSKLHYTWPTITATQYMDYSRTGNRVDFDNASWKRREVLASLVIAECFEKIRDASWMIS</sequence>
<dbReference type="STRING" id="297318.BK138_01930"/>
<dbReference type="EMBL" id="MRTP01000001">
    <property type="protein sequence ID" value="OMF57399.1"/>
    <property type="molecule type" value="Genomic_DNA"/>
</dbReference>
<accession>A0A1R1EZZ5</accession>
<protein>
    <submittedName>
        <fullName evidence="1">Uncharacterized protein</fullName>
    </submittedName>
</protein>
<name>A0A1R1EZZ5_9BACL</name>
<keyword evidence="2" id="KW-1185">Reference proteome</keyword>
<reference evidence="1 2" key="1">
    <citation type="submission" date="2016-11" db="EMBL/GenBank/DDBJ databases">
        <title>Paenibacillus species isolates.</title>
        <authorList>
            <person name="Beno S.M."/>
        </authorList>
    </citation>
    <scope>NUCLEOTIDE SEQUENCE [LARGE SCALE GENOMIC DNA]</scope>
    <source>
        <strain evidence="1 2">FSL R5-0378</strain>
    </source>
</reference>
<proteinExistence type="predicted"/>
<organism evidence="1 2">
    <name type="scientific">Paenibacillus rhizosphaerae</name>
    <dbReference type="NCBI Taxonomy" id="297318"/>
    <lineage>
        <taxon>Bacteria</taxon>
        <taxon>Bacillati</taxon>
        <taxon>Bacillota</taxon>
        <taxon>Bacilli</taxon>
        <taxon>Bacillales</taxon>
        <taxon>Paenibacillaceae</taxon>
        <taxon>Paenibacillus</taxon>
    </lineage>
</organism>
<evidence type="ECO:0000313" key="1">
    <source>
        <dbReference type="EMBL" id="OMF57399.1"/>
    </source>
</evidence>